<dbReference type="Pfam" id="PF14317">
    <property type="entry name" value="YcxB"/>
    <property type="match status" value="1"/>
</dbReference>
<keyword evidence="1" id="KW-1133">Transmembrane helix</keyword>
<evidence type="ECO:0000313" key="4">
    <source>
        <dbReference type="Proteomes" id="UP000582643"/>
    </source>
</evidence>
<accession>A0A7W7TUN5</accession>
<proteinExistence type="predicted"/>
<protein>
    <recommendedName>
        <fullName evidence="2">YcxB-like C-terminal domain-containing protein</fullName>
    </recommendedName>
</protein>
<feature type="transmembrane region" description="Helical" evidence="1">
    <location>
        <begin position="61"/>
        <end position="79"/>
    </location>
</feature>
<keyword evidence="1" id="KW-0812">Transmembrane</keyword>
<evidence type="ECO:0000313" key="3">
    <source>
        <dbReference type="EMBL" id="MBB4979573.1"/>
    </source>
</evidence>
<reference evidence="3 4" key="1">
    <citation type="submission" date="2020-08" db="EMBL/GenBank/DDBJ databases">
        <title>Genomic Encyclopedia of Type Strains, Phase III (KMG-III): the genomes of soil and plant-associated and newly described type strains.</title>
        <authorList>
            <person name="Whitman W."/>
        </authorList>
    </citation>
    <scope>NUCLEOTIDE SEQUENCE [LARGE SCALE GENOMIC DNA]</scope>
    <source>
        <strain evidence="3 4">SFB5A</strain>
    </source>
</reference>
<organism evidence="3 4">
    <name type="scientific">Streptomyces nymphaeiformis</name>
    <dbReference type="NCBI Taxonomy" id="2663842"/>
    <lineage>
        <taxon>Bacteria</taxon>
        <taxon>Bacillati</taxon>
        <taxon>Actinomycetota</taxon>
        <taxon>Actinomycetes</taxon>
        <taxon>Kitasatosporales</taxon>
        <taxon>Streptomycetaceae</taxon>
        <taxon>Streptomyces</taxon>
    </lineage>
</organism>
<dbReference type="RefSeq" id="WP_184929911.1">
    <property type="nucleotide sequence ID" value="NZ_JACHJY010000001.1"/>
</dbReference>
<keyword evidence="1" id="KW-0472">Membrane</keyword>
<dbReference type="InterPro" id="IPR025588">
    <property type="entry name" value="YcxB-like_C"/>
</dbReference>
<keyword evidence="4" id="KW-1185">Reference proteome</keyword>
<dbReference type="Proteomes" id="UP000582643">
    <property type="component" value="Unassembled WGS sequence"/>
</dbReference>
<sequence length="168" mass="18628">MELVYTPTRADVADAVGVQMKHGWFRWVLRVMRIVAVLAALVLLLELFGPGGPKPAGAARMAGFVLLLAVLGPLARWLTSRQMYALVGRQGEFRARVDGDGVRWTTRDSEIVQRWQLMNRYAETPTQFVLLSADKGGVGVGALPKRGFADPADVDRLREVLDRNLTRL</sequence>
<feature type="domain" description="YcxB-like C-terminal" evidence="2">
    <location>
        <begin position="98"/>
        <end position="160"/>
    </location>
</feature>
<feature type="transmembrane region" description="Helical" evidence="1">
    <location>
        <begin position="27"/>
        <end position="49"/>
    </location>
</feature>
<evidence type="ECO:0000259" key="2">
    <source>
        <dbReference type="Pfam" id="PF14317"/>
    </source>
</evidence>
<dbReference type="AlphaFoldDB" id="A0A7W7TUN5"/>
<dbReference type="EMBL" id="JACHJY010000001">
    <property type="protein sequence ID" value="MBB4979573.1"/>
    <property type="molecule type" value="Genomic_DNA"/>
</dbReference>
<evidence type="ECO:0000256" key="1">
    <source>
        <dbReference type="SAM" id="Phobius"/>
    </source>
</evidence>
<comment type="caution">
    <text evidence="3">The sequence shown here is derived from an EMBL/GenBank/DDBJ whole genome shotgun (WGS) entry which is preliminary data.</text>
</comment>
<gene>
    <name evidence="3" type="ORF">GGE06_000461</name>
</gene>
<name>A0A7W7TUN5_9ACTN</name>